<dbReference type="RefSeq" id="WP_306210345.1">
    <property type="nucleotide sequence ID" value="NZ_CP132353.1"/>
</dbReference>
<feature type="signal peptide" evidence="1">
    <location>
        <begin position="1"/>
        <end position="17"/>
    </location>
</feature>
<keyword evidence="3" id="KW-1185">Reference proteome</keyword>
<evidence type="ECO:0000313" key="2">
    <source>
        <dbReference type="EMBL" id="WLS79506.1"/>
    </source>
</evidence>
<evidence type="ECO:0000313" key="3">
    <source>
        <dbReference type="Proteomes" id="UP001228139"/>
    </source>
</evidence>
<protein>
    <recommendedName>
        <fullName evidence="4">VWA domain-containing protein</fullName>
    </recommendedName>
</protein>
<keyword evidence="1" id="KW-0732">Signal</keyword>
<accession>A0AA50HMM8</accession>
<gene>
    <name evidence="2" type="ORF">Q3V30_03060</name>
</gene>
<evidence type="ECO:0008006" key="4">
    <source>
        <dbReference type="Google" id="ProtNLM"/>
    </source>
</evidence>
<dbReference type="EMBL" id="CP132353">
    <property type="protein sequence ID" value="WLS79506.1"/>
    <property type="molecule type" value="Genomic_DNA"/>
</dbReference>
<feature type="chain" id="PRO_5041266302" description="VWA domain-containing protein" evidence="1">
    <location>
        <begin position="18"/>
        <end position="275"/>
    </location>
</feature>
<dbReference type="AlphaFoldDB" id="A0AA50HMM8"/>
<organism evidence="2 3">
    <name type="scientific">Erwinia pyri</name>
    <dbReference type="NCBI Taxonomy" id="3062598"/>
    <lineage>
        <taxon>Bacteria</taxon>
        <taxon>Pseudomonadati</taxon>
        <taxon>Pseudomonadota</taxon>
        <taxon>Gammaproteobacteria</taxon>
        <taxon>Enterobacterales</taxon>
        <taxon>Erwiniaceae</taxon>
        <taxon>Erwinia</taxon>
    </lineage>
</organism>
<sequence length="275" mass="30810">MRGLALILLSLAWYTHAAERNDIPSCYHYAKLDAQRPAESGRELVIVIDQTVKVPLALKKSIWQHVTRYVQPGDRVVLYQFSALLQDNYLKRVFDGRLEALFTDQHARNNMGMESLKNLDACLIKQKQFFDQGIGKLMAGSFAAEGDSIAKSEIIDSLHRIAEDLKSDPAPQKSVVLISDMLENSAFGSFYSNNQIRLIAPEKELERVSKQGLIADFNGASIYVAGAGLIDTSAKNNYRSGKIMQQLEDFWRRYFSASNAELVSFGAPELTVEIK</sequence>
<dbReference type="Proteomes" id="UP001228139">
    <property type="component" value="Chromosome"/>
</dbReference>
<proteinExistence type="predicted"/>
<name>A0AA50HMM8_9GAMM</name>
<dbReference type="KEGG" id="epi:Q3V30_03060"/>
<evidence type="ECO:0000256" key="1">
    <source>
        <dbReference type="SAM" id="SignalP"/>
    </source>
</evidence>
<reference evidence="2 3" key="1">
    <citation type="submission" date="2023-07" db="EMBL/GenBank/DDBJ databases">
        <title>Pathogenic bacteria of pear tree diseases.</title>
        <authorList>
            <person name="Zhang Z."/>
            <person name="He L."/>
            <person name="Huang R."/>
        </authorList>
    </citation>
    <scope>NUCLEOTIDE SEQUENCE [LARGE SCALE GENOMIC DNA]</scope>
    <source>
        <strain evidence="2 3">DE2</strain>
    </source>
</reference>